<dbReference type="PROSITE" id="PS00198">
    <property type="entry name" value="4FE4S_FER_1"/>
    <property type="match status" value="2"/>
</dbReference>
<dbReference type="PATRIC" id="fig|929558.5.peg.117"/>
<sequence>MQEFVYFSDRGLDFPLPENILVTSELSTASNNNFIVSNSKNVHGEIIADEIDFYISNSQDPIAKKIKNVEKLYEINAIRFDMAQDIKYTQKVSQEVLLVSTQEQKEEFLKSMIPDEFNLLHVTPEVVKSISGHIGNLTVIVNDTFKDATLHVSQIVWYDQEEIATTQSGAFDPLESSLDDVLATLRNNISNYEYKKFVVYDQNICQYHGRNEKTCGKCAVVCPTVAIERDDDIKHLLFSQIDCHGCGGCISVCPSGALDYAPLNRESIYDISRIFSGHIPLVIPQKMNVKGLNVELKENVLPFAIEGEKFLHEATLLTIAQESGSQVIFYSDFLSKGTKDAIRILNDIYQKRHNLDAIIVAMDESELVDALNKVNFIEDSRHTINELNSRKREVFANRLKNIVGEEDLGEVKTGEHIHYAKVNVNEANCTLCLACVGACNVDALVANIDDNSLRINPSICTACGFCEVVCPEKDCLTIEEDVIKLNPTWFKEQVLATDTLFACVECGKEFATTKAIEKISSIMSPIFAHDPVKERTLYCCEDCKPKVMMTSYMENKNLYKSPGDM</sequence>
<evidence type="ECO:0000256" key="3">
    <source>
        <dbReference type="ARBA" id="ARBA00023004"/>
    </source>
</evidence>
<keyword evidence="1" id="KW-0004">4Fe-4S</keyword>
<evidence type="ECO:0000313" key="7">
    <source>
        <dbReference type="Proteomes" id="UP000006431"/>
    </source>
</evidence>
<dbReference type="STRING" id="929558.SMGD1_0117"/>
<evidence type="ECO:0000256" key="4">
    <source>
        <dbReference type="ARBA" id="ARBA00023014"/>
    </source>
</evidence>
<name>B6BLI6_SULGG</name>
<dbReference type="eggNOG" id="COG2221">
    <property type="taxonomic scope" value="Bacteria"/>
</dbReference>
<dbReference type="AlphaFoldDB" id="B6BLI6"/>
<dbReference type="PROSITE" id="PS51379">
    <property type="entry name" value="4FE4S_FER_2"/>
    <property type="match status" value="4"/>
</dbReference>
<dbReference type="InterPro" id="IPR017900">
    <property type="entry name" value="4Fe4S_Fe_S_CS"/>
</dbReference>
<dbReference type="OrthoDB" id="9808559at2"/>
<keyword evidence="7" id="KW-1185">Reference proteome</keyword>
<dbReference type="PANTHER" id="PTHR43687:SF1">
    <property type="entry name" value="FERREDOXIN III"/>
    <property type="match status" value="1"/>
</dbReference>
<keyword evidence="4" id="KW-0411">Iron-sulfur</keyword>
<accession>B6BLI6</accession>
<evidence type="ECO:0000256" key="1">
    <source>
        <dbReference type="ARBA" id="ARBA00022485"/>
    </source>
</evidence>
<protein>
    <submittedName>
        <fullName evidence="6">4Fe-4S ferredoxin, iron-sulfur binding</fullName>
    </submittedName>
</protein>
<dbReference type="SUPFAM" id="SSF54862">
    <property type="entry name" value="4Fe-4S ferredoxins"/>
    <property type="match status" value="1"/>
</dbReference>
<dbReference type="eggNOG" id="COG1145">
    <property type="taxonomic scope" value="Bacteria"/>
</dbReference>
<feature type="domain" description="4Fe-4S ferredoxin-type" evidence="5">
    <location>
        <begin position="451"/>
        <end position="481"/>
    </location>
</feature>
<dbReference type="Proteomes" id="UP000006431">
    <property type="component" value="Unassembled WGS sequence"/>
</dbReference>
<proteinExistence type="predicted"/>
<dbReference type="PANTHER" id="PTHR43687">
    <property type="entry name" value="ADENYLYLSULFATE REDUCTASE, BETA SUBUNIT"/>
    <property type="match status" value="1"/>
</dbReference>
<dbReference type="InterPro" id="IPR017896">
    <property type="entry name" value="4Fe4S_Fe-S-bd"/>
</dbReference>
<feature type="domain" description="4Fe-4S ferredoxin-type" evidence="5">
    <location>
        <begin position="196"/>
        <end position="232"/>
    </location>
</feature>
<dbReference type="GO" id="GO:0046872">
    <property type="term" value="F:metal ion binding"/>
    <property type="evidence" value="ECO:0007669"/>
    <property type="project" value="UniProtKB-KW"/>
</dbReference>
<keyword evidence="2" id="KW-0479">Metal-binding</keyword>
<dbReference type="Pfam" id="PF13237">
    <property type="entry name" value="Fer4_10"/>
    <property type="match status" value="1"/>
</dbReference>
<dbReference type="InterPro" id="IPR050572">
    <property type="entry name" value="Fe-S_Ferredoxin"/>
</dbReference>
<organism evidence="6 7">
    <name type="scientific">Sulfurimonas gotlandica (strain DSM 19862 / JCM 16533 / GD1)</name>
    <dbReference type="NCBI Taxonomy" id="929558"/>
    <lineage>
        <taxon>Bacteria</taxon>
        <taxon>Pseudomonadati</taxon>
        <taxon>Campylobacterota</taxon>
        <taxon>Epsilonproteobacteria</taxon>
        <taxon>Campylobacterales</taxon>
        <taxon>Sulfurimonadaceae</taxon>
        <taxon>Sulfurimonas</taxon>
    </lineage>
</organism>
<accession>H1FS98</accession>
<gene>
    <name evidence="6" type="ORF">SMGD1_0117</name>
</gene>
<dbReference type="RefSeq" id="WP_008338218.1">
    <property type="nucleotide sequence ID" value="NZ_AFRZ01000001.1"/>
</dbReference>
<comment type="caution">
    <text evidence="6">The sequence shown here is derived from an EMBL/GenBank/DDBJ whole genome shotgun (WGS) entry which is preliminary data.</text>
</comment>
<feature type="domain" description="4Fe-4S ferredoxin-type" evidence="5">
    <location>
        <begin position="420"/>
        <end position="449"/>
    </location>
</feature>
<evidence type="ECO:0000313" key="6">
    <source>
        <dbReference type="EMBL" id="EHP28644.1"/>
    </source>
</evidence>
<dbReference type="Gene3D" id="3.30.70.20">
    <property type="match status" value="2"/>
</dbReference>
<reference evidence="6 7" key="1">
    <citation type="journal article" date="2012" name="Proc. Natl. Acad. Sci. U.S.A.">
        <title>Genome and physiology of a model Epsilonproteobacterium responsible for sulfide detoxification in marine oxygen depletion zones.</title>
        <authorList>
            <person name="Grote J."/>
            <person name="Schott T."/>
            <person name="Bruckner C.G."/>
            <person name="Glockner F.O."/>
            <person name="Jost G."/>
            <person name="Teeling H."/>
            <person name="Labrenz M."/>
            <person name="Jurgens K."/>
        </authorList>
    </citation>
    <scope>NUCLEOTIDE SEQUENCE [LARGE SCALE GENOMIC DNA]</scope>
    <source>
        <strain evidence="6 7">GD1</strain>
    </source>
</reference>
<dbReference type="GO" id="GO:0051539">
    <property type="term" value="F:4 iron, 4 sulfur cluster binding"/>
    <property type="evidence" value="ECO:0007669"/>
    <property type="project" value="UniProtKB-KW"/>
</dbReference>
<keyword evidence="3" id="KW-0408">Iron</keyword>
<dbReference type="HOGENOM" id="CLU_035912_0_0_7"/>
<dbReference type="EMBL" id="AFRZ01000001">
    <property type="protein sequence ID" value="EHP28644.1"/>
    <property type="molecule type" value="Genomic_DNA"/>
</dbReference>
<dbReference type="Pfam" id="PF12838">
    <property type="entry name" value="Fer4_7"/>
    <property type="match status" value="1"/>
</dbReference>
<evidence type="ECO:0000259" key="5">
    <source>
        <dbReference type="PROSITE" id="PS51379"/>
    </source>
</evidence>
<feature type="domain" description="4Fe-4S ferredoxin-type" evidence="5">
    <location>
        <begin position="234"/>
        <end position="263"/>
    </location>
</feature>
<evidence type="ECO:0000256" key="2">
    <source>
        <dbReference type="ARBA" id="ARBA00022723"/>
    </source>
</evidence>